<sequence>MHSPRPTTGTLGLVVADAMNPFFQEIRRGADHAASIENVVVLTADIRESARRATLAVARMTPLVDALLLASSRLSNGEIQKIARGLPTVVINRPVPGVPSVVADSYTGTIRAATHLHEQGARTITYLAGPEDSWTDSMRWRALLDVTGHAPAGGEPLTRFSATETPPRLSSLEVDRIRLDEPSIRGGARAFSLWSRQRSDAVLCFNDLVAIGFMAEAARQGVDVPGDVLVVGYDNTQITTLVSPTLTTVAGPLRSVGRVAAANALALARGLKTPMTRPRVLPTRLIVRESSTRLLPG</sequence>
<dbReference type="PANTHER" id="PTHR30146:SF109">
    <property type="entry name" value="HTH-TYPE TRANSCRIPTIONAL REGULATOR GALS"/>
    <property type="match status" value="1"/>
</dbReference>
<dbReference type="KEGG" id="cdo:CDOO_10865"/>
<dbReference type="HOGENOM" id="CLU_037628_6_1_11"/>
<protein>
    <submittedName>
        <fullName evidence="5">Transcriptional regulator</fullName>
    </submittedName>
</protein>
<evidence type="ECO:0000256" key="3">
    <source>
        <dbReference type="ARBA" id="ARBA00023163"/>
    </source>
</evidence>
<keyword evidence="3" id="KW-0804">Transcription</keyword>
<dbReference type="GO" id="GO:0000976">
    <property type="term" value="F:transcription cis-regulatory region binding"/>
    <property type="evidence" value="ECO:0007669"/>
    <property type="project" value="TreeGrafter"/>
</dbReference>
<dbReference type="Proteomes" id="UP000029914">
    <property type="component" value="Chromosome"/>
</dbReference>
<evidence type="ECO:0000256" key="2">
    <source>
        <dbReference type="ARBA" id="ARBA00023125"/>
    </source>
</evidence>
<dbReference type="PANTHER" id="PTHR30146">
    <property type="entry name" value="LACI-RELATED TRANSCRIPTIONAL REPRESSOR"/>
    <property type="match status" value="1"/>
</dbReference>
<organism evidence="5 6">
    <name type="scientific">Corynebacterium doosanense CAU 212 = DSM 45436</name>
    <dbReference type="NCBI Taxonomy" id="558173"/>
    <lineage>
        <taxon>Bacteria</taxon>
        <taxon>Bacillati</taxon>
        <taxon>Actinomycetota</taxon>
        <taxon>Actinomycetes</taxon>
        <taxon>Mycobacteriales</taxon>
        <taxon>Corynebacteriaceae</taxon>
        <taxon>Corynebacterium</taxon>
    </lineage>
</organism>
<keyword evidence="1" id="KW-0805">Transcription regulation</keyword>
<evidence type="ECO:0000313" key="5">
    <source>
        <dbReference type="EMBL" id="AIT61711.1"/>
    </source>
</evidence>
<dbReference type="GO" id="GO:0003700">
    <property type="term" value="F:DNA-binding transcription factor activity"/>
    <property type="evidence" value="ECO:0007669"/>
    <property type="project" value="TreeGrafter"/>
</dbReference>
<keyword evidence="6" id="KW-1185">Reference proteome</keyword>
<evidence type="ECO:0000259" key="4">
    <source>
        <dbReference type="Pfam" id="PF13377"/>
    </source>
</evidence>
<feature type="domain" description="Transcriptional regulator LacI/GalR-like sensor" evidence="4">
    <location>
        <begin position="114"/>
        <end position="291"/>
    </location>
</feature>
<dbReference type="InterPro" id="IPR046335">
    <property type="entry name" value="LacI/GalR-like_sensor"/>
</dbReference>
<dbReference type="InterPro" id="IPR028082">
    <property type="entry name" value="Peripla_BP_I"/>
</dbReference>
<dbReference type="eggNOG" id="COG1609">
    <property type="taxonomic scope" value="Bacteria"/>
</dbReference>
<dbReference type="STRING" id="558173.CDOO_10865"/>
<accession>A0A097IHW5</accession>
<dbReference type="AlphaFoldDB" id="A0A097IHW5"/>
<evidence type="ECO:0000256" key="1">
    <source>
        <dbReference type="ARBA" id="ARBA00023015"/>
    </source>
</evidence>
<dbReference type="CDD" id="cd06267">
    <property type="entry name" value="PBP1_LacI_sugar_binding-like"/>
    <property type="match status" value="1"/>
</dbReference>
<gene>
    <name evidence="5" type="ORF">CDOO_10865</name>
</gene>
<name>A0A097IHW5_9CORY</name>
<evidence type="ECO:0000313" key="6">
    <source>
        <dbReference type="Proteomes" id="UP000029914"/>
    </source>
</evidence>
<dbReference type="Pfam" id="PF13377">
    <property type="entry name" value="Peripla_BP_3"/>
    <property type="match status" value="1"/>
</dbReference>
<keyword evidence="2" id="KW-0238">DNA-binding</keyword>
<dbReference type="Gene3D" id="3.40.50.2300">
    <property type="match status" value="2"/>
</dbReference>
<reference evidence="5 6" key="1">
    <citation type="submission" date="2013-09" db="EMBL/GenBank/DDBJ databases">
        <title>Complete genome sequence of Corynebacterium doosanense CAU 212(T) (=DSM 45436(T)), isolated from activated sludge.</title>
        <authorList>
            <person name="Schaffert L."/>
            <person name="Albersmeier A."/>
            <person name="Kalinowski J."/>
            <person name="Ruckert C."/>
        </authorList>
    </citation>
    <scope>NUCLEOTIDE SEQUENCE [LARGE SCALE GENOMIC DNA]</scope>
    <source>
        <strain evidence="5 6">CAU 212</strain>
    </source>
</reference>
<dbReference type="SUPFAM" id="SSF53822">
    <property type="entry name" value="Periplasmic binding protein-like I"/>
    <property type="match status" value="1"/>
</dbReference>
<dbReference type="EMBL" id="CP006764">
    <property type="protein sequence ID" value="AIT61711.1"/>
    <property type="molecule type" value="Genomic_DNA"/>
</dbReference>
<proteinExistence type="predicted"/>